<evidence type="ECO:0000313" key="4">
    <source>
        <dbReference type="Proteomes" id="UP000028640"/>
    </source>
</evidence>
<keyword evidence="3" id="KW-0808">Transferase</keyword>
<accession>A0A085GAX5</accession>
<feature type="domain" description="MobA-like NTP transferase" evidence="2">
    <location>
        <begin position="5"/>
        <end position="164"/>
    </location>
</feature>
<gene>
    <name evidence="3" type="ORF">GEAM_2192</name>
</gene>
<dbReference type="eggNOG" id="COG2068">
    <property type="taxonomic scope" value="Bacteria"/>
</dbReference>
<dbReference type="RefSeq" id="WP_034791347.1">
    <property type="nucleotide sequence ID" value="NZ_JMPJ01000053.1"/>
</dbReference>
<dbReference type="OrthoDB" id="5298023at2"/>
<dbReference type="Gene3D" id="3.90.550.10">
    <property type="entry name" value="Spore Coat Polysaccharide Biosynthesis Protein SpsA, Chain A"/>
    <property type="match status" value="1"/>
</dbReference>
<name>A0A085GAX5_EWIA3</name>
<dbReference type="SUPFAM" id="SSF53448">
    <property type="entry name" value="Nucleotide-diphospho-sugar transferases"/>
    <property type="match status" value="1"/>
</dbReference>
<dbReference type="GO" id="GO:0016779">
    <property type="term" value="F:nucleotidyltransferase activity"/>
    <property type="evidence" value="ECO:0007669"/>
    <property type="project" value="UniProtKB-KW"/>
</dbReference>
<evidence type="ECO:0000256" key="1">
    <source>
        <dbReference type="ARBA" id="ARBA00022842"/>
    </source>
</evidence>
<protein>
    <submittedName>
        <fullName evidence="3">CTP:molybdopterin cytidylyltransferase</fullName>
    </submittedName>
</protein>
<evidence type="ECO:0000313" key="3">
    <source>
        <dbReference type="EMBL" id="KFC80870.1"/>
    </source>
</evidence>
<dbReference type="Pfam" id="PF12804">
    <property type="entry name" value="NTP_transf_3"/>
    <property type="match status" value="1"/>
</dbReference>
<evidence type="ECO:0000259" key="2">
    <source>
        <dbReference type="Pfam" id="PF12804"/>
    </source>
</evidence>
<keyword evidence="4" id="KW-1185">Reference proteome</keyword>
<dbReference type="GeneID" id="78380532"/>
<dbReference type="PANTHER" id="PTHR43777:SF1">
    <property type="entry name" value="MOLYBDENUM COFACTOR CYTIDYLYLTRANSFERASE"/>
    <property type="match status" value="1"/>
</dbReference>
<dbReference type="AlphaFoldDB" id="A0A085GAX5"/>
<dbReference type="STRING" id="910964.GEAM_2192"/>
<dbReference type="EMBL" id="JMPJ01000053">
    <property type="protein sequence ID" value="KFC80870.1"/>
    <property type="molecule type" value="Genomic_DNA"/>
</dbReference>
<dbReference type="InterPro" id="IPR029044">
    <property type="entry name" value="Nucleotide-diphossugar_trans"/>
</dbReference>
<dbReference type="Proteomes" id="UP000028640">
    <property type="component" value="Unassembled WGS sequence"/>
</dbReference>
<dbReference type="PANTHER" id="PTHR43777">
    <property type="entry name" value="MOLYBDENUM COFACTOR CYTIDYLYLTRANSFERASE"/>
    <property type="match status" value="1"/>
</dbReference>
<organism evidence="3 4">
    <name type="scientific">Ewingella americana (strain ATCC 33852 / DSM 4580 / CCUG 14506 / JCM 5911 / LMG 7869 / NCTC 12157 / CDC 1468-78)</name>
    <dbReference type="NCBI Taxonomy" id="910964"/>
    <lineage>
        <taxon>Bacteria</taxon>
        <taxon>Pseudomonadati</taxon>
        <taxon>Pseudomonadota</taxon>
        <taxon>Gammaproteobacteria</taxon>
        <taxon>Enterobacterales</taxon>
        <taxon>Yersiniaceae</taxon>
        <taxon>Ewingella</taxon>
    </lineage>
</organism>
<sequence>MIGIILLAAGSASRFRAAGGQGNKLNASLPGNASSIFAMTLQQALNSGLPVHVVTRPDNPQVQAECAEAGVTTTLIDSAGSGDSIAAGVKATQHWSGWLVHLADMPFVPAALFMRVSQALQKTCTARPYWQEQPGHPVGFSSMLRDELMALRGDAGARELLERYPALAIAADGPATFVDIDLPTQLGGAL</sequence>
<keyword evidence="3" id="KW-0548">Nucleotidyltransferase</keyword>
<dbReference type="InterPro" id="IPR025877">
    <property type="entry name" value="MobA-like_NTP_Trfase"/>
</dbReference>
<comment type="caution">
    <text evidence="3">The sequence shown here is derived from an EMBL/GenBank/DDBJ whole genome shotgun (WGS) entry which is preliminary data.</text>
</comment>
<proteinExistence type="predicted"/>
<dbReference type="CDD" id="cd04182">
    <property type="entry name" value="GT_2_like_f"/>
    <property type="match status" value="1"/>
</dbReference>
<reference evidence="3 4" key="1">
    <citation type="submission" date="2014-05" db="EMBL/GenBank/DDBJ databases">
        <title>ATOL: Assembling a taxonomically balanced genome-scale reconstruction of the evolutionary history of the Enterobacteriaceae.</title>
        <authorList>
            <person name="Plunkett G.III."/>
            <person name="Neeno-Eckwall E.C."/>
            <person name="Glasner J.D."/>
            <person name="Perna N.T."/>
        </authorList>
    </citation>
    <scope>NUCLEOTIDE SEQUENCE [LARGE SCALE GENOMIC DNA]</scope>
    <source>
        <strain evidence="3 4">ATCC 33852</strain>
    </source>
</reference>
<keyword evidence="1" id="KW-0460">Magnesium</keyword>